<keyword evidence="1" id="KW-0805">Transcription regulation</keyword>
<dbReference type="InterPro" id="IPR009057">
    <property type="entry name" value="Homeodomain-like_sf"/>
</dbReference>
<evidence type="ECO:0000256" key="3">
    <source>
        <dbReference type="ARBA" id="ARBA00023163"/>
    </source>
</evidence>
<feature type="domain" description="HTH araC/xylS-type" evidence="5">
    <location>
        <begin position="269"/>
        <end position="360"/>
    </location>
</feature>
<keyword evidence="2" id="KW-0238">DNA-binding</keyword>
<organism evidence="6 7">
    <name type="scientific">Splendidivirga corallicola</name>
    <dbReference type="NCBI Taxonomy" id="3051826"/>
    <lineage>
        <taxon>Bacteria</taxon>
        <taxon>Pseudomonadati</taxon>
        <taxon>Bacteroidota</taxon>
        <taxon>Cytophagia</taxon>
        <taxon>Cytophagales</taxon>
        <taxon>Splendidivirgaceae</taxon>
        <taxon>Splendidivirga</taxon>
    </lineage>
</organism>
<evidence type="ECO:0000256" key="4">
    <source>
        <dbReference type="SAM" id="Phobius"/>
    </source>
</evidence>
<name>A0ABT8KN87_9BACT</name>
<keyword evidence="4" id="KW-0812">Transmembrane</keyword>
<sequence>MIQSSLVINALIVYGTCQAFFIAVILFRSQDRTLFKKLFASLLIIEGIILFERLLVETELINDVPHFLGVAYPISFLKPPLMLFMTLAITIKGFKLSKKLYLHFIPFGLMLLMNLPFYFLSGAEKLRTVKAFMEKVPSYQSFDFYFTLSFFLYIGIYIFLSIKKLNYLRLHVTNNVLVNWYRVILISYSIFLFLHLIYFSIQPIGQFNFALINQISMLAMTFIIQSIAFKLVDKSVLFNAKVPDLSNLQKREIHENLILEKLGSDKIYLDDTLTLQKFSESISLPSSYVTELINHKFNCSFKKLINQYRLNEAKRIMEKNRDSKNKLIDIAFQAGFNNKVSFYRAFKEFEGISPSEYLERIIK</sequence>
<keyword evidence="3" id="KW-0804">Transcription</keyword>
<accession>A0ABT8KN87</accession>
<dbReference type="PROSITE" id="PS00041">
    <property type="entry name" value="HTH_ARAC_FAMILY_1"/>
    <property type="match status" value="1"/>
</dbReference>
<dbReference type="PANTHER" id="PTHR43280:SF29">
    <property type="entry name" value="ARAC-FAMILY TRANSCRIPTIONAL REGULATOR"/>
    <property type="match status" value="1"/>
</dbReference>
<feature type="transmembrane region" description="Helical" evidence="4">
    <location>
        <begin position="180"/>
        <end position="201"/>
    </location>
</feature>
<dbReference type="EMBL" id="JAUJEA010000003">
    <property type="protein sequence ID" value="MDN5201689.1"/>
    <property type="molecule type" value="Genomic_DNA"/>
</dbReference>
<dbReference type="SMART" id="SM00342">
    <property type="entry name" value="HTH_ARAC"/>
    <property type="match status" value="1"/>
</dbReference>
<dbReference type="Pfam" id="PF12833">
    <property type="entry name" value="HTH_18"/>
    <property type="match status" value="1"/>
</dbReference>
<gene>
    <name evidence="6" type="ORF">QQ008_09960</name>
</gene>
<feature type="transmembrane region" description="Helical" evidence="4">
    <location>
        <begin position="100"/>
        <end position="119"/>
    </location>
</feature>
<dbReference type="Gene3D" id="1.10.10.60">
    <property type="entry name" value="Homeodomain-like"/>
    <property type="match status" value="1"/>
</dbReference>
<evidence type="ECO:0000259" key="5">
    <source>
        <dbReference type="PROSITE" id="PS01124"/>
    </source>
</evidence>
<dbReference type="PROSITE" id="PS01124">
    <property type="entry name" value="HTH_ARAC_FAMILY_2"/>
    <property type="match status" value="1"/>
</dbReference>
<keyword evidence="4" id="KW-0472">Membrane</keyword>
<dbReference type="Proteomes" id="UP001172082">
    <property type="component" value="Unassembled WGS sequence"/>
</dbReference>
<evidence type="ECO:0000256" key="1">
    <source>
        <dbReference type="ARBA" id="ARBA00023015"/>
    </source>
</evidence>
<keyword evidence="7" id="KW-1185">Reference proteome</keyword>
<evidence type="ECO:0000313" key="7">
    <source>
        <dbReference type="Proteomes" id="UP001172082"/>
    </source>
</evidence>
<evidence type="ECO:0000256" key="2">
    <source>
        <dbReference type="ARBA" id="ARBA00023125"/>
    </source>
</evidence>
<comment type="caution">
    <text evidence="6">The sequence shown here is derived from an EMBL/GenBank/DDBJ whole genome shotgun (WGS) entry which is preliminary data.</text>
</comment>
<reference evidence="6" key="1">
    <citation type="submission" date="2023-06" db="EMBL/GenBank/DDBJ databases">
        <title>Genomic of Parafulvivirga corallium.</title>
        <authorList>
            <person name="Wang G."/>
        </authorList>
    </citation>
    <scope>NUCLEOTIDE SEQUENCE</scope>
    <source>
        <strain evidence="6">BMA10</strain>
    </source>
</reference>
<feature type="transmembrane region" description="Helical" evidence="4">
    <location>
        <begin position="38"/>
        <end position="55"/>
    </location>
</feature>
<proteinExistence type="predicted"/>
<protein>
    <submittedName>
        <fullName evidence="6">Helix-turn-helix domain-containing protein</fullName>
    </submittedName>
</protein>
<dbReference type="InterPro" id="IPR018060">
    <property type="entry name" value="HTH_AraC"/>
</dbReference>
<feature type="transmembrane region" description="Helical" evidence="4">
    <location>
        <begin position="6"/>
        <end position="26"/>
    </location>
</feature>
<feature type="transmembrane region" description="Helical" evidence="4">
    <location>
        <begin position="207"/>
        <end position="229"/>
    </location>
</feature>
<feature type="transmembrane region" description="Helical" evidence="4">
    <location>
        <begin position="67"/>
        <end position="88"/>
    </location>
</feature>
<dbReference type="SUPFAM" id="SSF46689">
    <property type="entry name" value="Homeodomain-like"/>
    <property type="match status" value="1"/>
</dbReference>
<dbReference type="RefSeq" id="WP_346751717.1">
    <property type="nucleotide sequence ID" value="NZ_JAUJEA010000003.1"/>
</dbReference>
<dbReference type="InterPro" id="IPR018062">
    <property type="entry name" value="HTH_AraC-typ_CS"/>
</dbReference>
<feature type="transmembrane region" description="Helical" evidence="4">
    <location>
        <begin position="139"/>
        <end position="160"/>
    </location>
</feature>
<evidence type="ECO:0000313" key="6">
    <source>
        <dbReference type="EMBL" id="MDN5201689.1"/>
    </source>
</evidence>
<dbReference type="PANTHER" id="PTHR43280">
    <property type="entry name" value="ARAC-FAMILY TRANSCRIPTIONAL REGULATOR"/>
    <property type="match status" value="1"/>
</dbReference>
<keyword evidence="4" id="KW-1133">Transmembrane helix</keyword>